<proteinExistence type="predicted"/>
<dbReference type="RefSeq" id="WP_005576788.1">
    <property type="nucleotide sequence ID" value="NZ_FORO01000010.1"/>
</dbReference>
<dbReference type="Proteomes" id="UP000182829">
    <property type="component" value="Unassembled WGS sequence"/>
</dbReference>
<protein>
    <submittedName>
        <fullName evidence="2">Uncharacterized protein</fullName>
    </submittedName>
</protein>
<name>A0A1I3MKQ0_9EURY</name>
<feature type="compositionally biased region" description="Acidic residues" evidence="1">
    <location>
        <begin position="252"/>
        <end position="261"/>
    </location>
</feature>
<accession>A0A1I3MKQ0</accession>
<dbReference type="EMBL" id="FORO01000010">
    <property type="protein sequence ID" value="SFI97598.1"/>
    <property type="molecule type" value="Genomic_DNA"/>
</dbReference>
<reference evidence="2 3" key="1">
    <citation type="submission" date="2016-10" db="EMBL/GenBank/DDBJ databases">
        <authorList>
            <person name="de Groot N.N."/>
        </authorList>
    </citation>
    <scope>NUCLEOTIDE SEQUENCE [LARGE SCALE GENOMIC DNA]</scope>
    <source>
        <strain evidence="2 3">SP2</strain>
    </source>
</reference>
<sequence>MQRNYRYTAYVLALAALVLLVTVGFAAAEGEYTTAPADASLSSTDFDVGDHDDVLTDEEVDELVAFVRENESLQDHFDGVDTLQTDVYQSHELDDGELVAIDDEYDVRLSPPNNRLPRASVTVSLEEVENALAINGTTAAFDDVSVTVEDSDRLTDDEADRVTSALLDDDDITYNVQASLGEPDAIELSVTDRDDDEVDVTVTTDDDDGTIHATVDLDEKTVRSHHMQLQFETDEGYSLEFENGTLSTDVEAGGDEDDDATDLTAADADTVGVSIVETDDESDSDGEFYIELAEDET</sequence>
<dbReference type="GeneID" id="14209428"/>
<evidence type="ECO:0000313" key="3">
    <source>
        <dbReference type="Proteomes" id="UP000182829"/>
    </source>
</evidence>
<dbReference type="AlphaFoldDB" id="A0A1I3MKQ0"/>
<organism evidence="2 3">
    <name type="scientific">Natronobacterium gregoryi</name>
    <dbReference type="NCBI Taxonomy" id="44930"/>
    <lineage>
        <taxon>Archaea</taxon>
        <taxon>Methanobacteriati</taxon>
        <taxon>Methanobacteriota</taxon>
        <taxon>Stenosarchaea group</taxon>
        <taxon>Halobacteria</taxon>
        <taxon>Halobacteriales</taxon>
        <taxon>Natrialbaceae</taxon>
        <taxon>Natronobacterium</taxon>
    </lineage>
</organism>
<dbReference type="OMA" id="NYRYTAY"/>
<evidence type="ECO:0000313" key="2">
    <source>
        <dbReference type="EMBL" id="SFI97598.1"/>
    </source>
</evidence>
<evidence type="ECO:0000256" key="1">
    <source>
        <dbReference type="SAM" id="MobiDB-lite"/>
    </source>
</evidence>
<gene>
    <name evidence="2" type="ORF">SAMN05443661_110187</name>
</gene>
<feature type="region of interest" description="Disordered" evidence="1">
    <location>
        <begin position="247"/>
        <end position="266"/>
    </location>
</feature>
<dbReference type="OrthoDB" id="385771at2157"/>